<dbReference type="PIRSF" id="PIRSF000126">
    <property type="entry name" value="11-beta-HSD1"/>
    <property type="match status" value="1"/>
</dbReference>
<dbReference type="PANTHER" id="PTHR43086:SF2">
    <property type="entry name" value="HYDROXYSTEROID DEHYDROGENASE-LIKE PROTEIN 1"/>
    <property type="match status" value="1"/>
</dbReference>
<keyword evidence="3" id="KW-0276">Fatty acid metabolism</keyword>
<dbReference type="InterPro" id="IPR002347">
    <property type="entry name" value="SDR_fam"/>
</dbReference>
<dbReference type="InterPro" id="IPR036291">
    <property type="entry name" value="NAD(P)-bd_dom_sf"/>
</dbReference>
<dbReference type="EMBL" id="UYRU01060870">
    <property type="protein sequence ID" value="VDN14940.1"/>
    <property type="molecule type" value="Genomic_DNA"/>
</dbReference>
<dbReference type="Pfam" id="PF00106">
    <property type="entry name" value="adh_short"/>
    <property type="match status" value="1"/>
</dbReference>
<dbReference type="Proteomes" id="UP000281553">
    <property type="component" value="Unassembled WGS sequence"/>
</dbReference>
<evidence type="ECO:0000256" key="5">
    <source>
        <dbReference type="ARBA" id="ARBA00023002"/>
    </source>
</evidence>
<dbReference type="AlphaFoldDB" id="A0A3P7LNR2"/>
<evidence type="ECO:0000256" key="3">
    <source>
        <dbReference type="ARBA" id="ARBA00022832"/>
    </source>
</evidence>
<keyword evidence="2" id="KW-0444">Lipid biosynthesis</keyword>
<keyword evidence="10" id="KW-1185">Reference proteome</keyword>
<dbReference type="CDD" id="cd05356">
    <property type="entry name" value="17beta-HSD1_like_SDR_c"/>
    <property type="match status" value="1"/>
</dbReference>
<gene>
    <name evidence="9" type="ORF">DILT_LOCUS10771</name>
</gene>
<dbReference type="PANTHER" id="PTHR43086">
    <property type="entry name" value="VERY-LONG-CHAIN 3-OXOOACYL-COA REDUCTASE"/>
    <property type="match status" value="1"/>
</dbReference>
<dbReference type="FunFam" id="3.40.50.720:FF:000137">
    <property type="entry name" value="Hydroxysteroid (17-beta) dehydrogenase 3"/>
    <property type="match status" value="1"/>
</dbReference>
<dbReference type="PRINTS" id="PR00081">
    <property type="entry name" value="GDHRDH"/>
</dbReference>
<sequence>MFTLILLAIIGVIAVTYRVYYFLRPFITYFILHNFLSKRKDLKKAGDWAIVTGSTDGIGKAIAHELARDGLNVFLISRSTEKLTNVANEIESLFKVKTKIFTADFTTTDFYEKLQEEIKGLSSVAILVNNVGVAYAHIDSLVACEDLTLENLQNMIVCNATSTTCMTRITLPKMLASPPPPDDVHRYILSISSLAGCLPAPYLSVYAGTKAFVNNFTASLAGELEGTCVKMQTLTPSLVATNMSGVKQPTFIVPSAEKFAASALSMLGVRSQLCGYLPHELFLT</sequence>
<dbReference type="OrthoDB" id="5545019at2759"/>
<dbReference type="Gene3D" id="3.40.50.720">
    <property type="entry name" value="NAD(P)-binding Rossmann-like Domain"/>
    <property type="match status" value="1"/>
</dbReference>
<keyword evidence="5" id="KW-0560">Oxidoreductase</keyword>
<accession>A0A3P7LNR2</accession>
<dbReference type="InterPro" id="IPR020904">
    <property type="entry name" value="Sc_DH/Rdtase_CS"/>
</dbReference>
<comment type="pathway">
    <text evidence="1">Lipid metabolism; fatty acid biosynthesis.</text>
</comment>
<evidence type="ECO:0000313" key="10">
    <source>
        <dbReference type="Proteomes" id="UP000281553"/>
    </source>
</evidence>
<evidence type="ECO:0000256" key="6">
    <source>
        <dbReference type="ARBA" id="ARBA00023098"/>
    </source>
</evidence>
<keyword evidence="6" id="KW-0443">Lipid metabolism</keyword>
<evidence type="ECO:0000256" key="2">
    <source>
        <dbReference type="ARBA" id="ARBA00022516"/>
    </source>
</evidence>
<evidence type="ECO:0000256" key="8">
    <source>
        <dbReference type="ARBA" id="ARBA00038261"/>
    </source>
</evidence>
<proteinExistence type="inferred from homology"/>
<dbReference type="PRINTS" id="PR00080">
    <property type="entry name" value="SDRFAMILY"/>
</dbReference>
<organism evidence="9 10">
    <name type="scientific">Dibothriocephalus latus</name>
    <name type="common">Fish tapeworm</name>
    <name type="synonym">Diphyllobothrium latum</name>
    <dbReference type="NCBI Taxonomy" id="60516"/>
    <lineage>
        <taxon>Eukaryota</taxon>
        <taxon>Metazoa</taxon>
        <taxon>Spiralia</taxon>
        <taxon>Lophotrochozoa</taxon>
        <taxon>Platyhelminthes</taxon>
        <taxon>Cestoda</taxon>
        <taxon>Eucestoda</taxon>
        <taxon>Diphyllobothriidea</taxon>
        <taxon>Diphyllobothriidae</taxon>
        <taxon>Dibothriocephalus</taxon>
    </lineage>
</organism>
<keyword evidence="7" id="KW-0275">Fatty acid biosynthesis</keyword>
<dbReference type="SUPFAM" id="SSF51735">
    <property type="entry name" value="NAD(P)-binding Rossmann-fold domains"/>
    <property type="match status" value="1"/>
</dbReference>
<dbReference type="GO" id="GO:0030497">
    <property type="term" value="P:fatty acid elongation"/>
    <property type="evidence" value="ECO:0007669"/>
    <property type="project" value="TreeGrafter"/>
</dbReference>
<dbReference type="GO" id="GO:0016491">
    <property type="term" value="F:oxidoreductase activity"/>
    <property type="evidence" value="ECO:0007669"/>
    <property type="project" value="UniProtKB-KW"/>
</dbReference>
<evidence type="ECO:0000313" key="9">
    <source>
        <dbReference type="EMBL" id="VDN14940.1"/>
    </source>
</evidence>
<keyword evidence="4" id="KW-0521">NADP</keyword>
<reference evidence="9 10" key="1">
    <citation type="submission" date="2018-11" db="EMBL/GenBank/DDBJ databases">
        <authorList>
            <consortium name="Pathogen Informatics"/>
        </authorList>
    </citation>
    <scope>NUCLEOTIDE SEQUENCE [LARGE SCALE GENOMIC DNA]</scope>
</reference>
<name>A0A3P7LNR2_DIBLA</name>
<feature type="non-terminal residue" evidence="9">
    <location>
        <position position="284"/>
    </location>
</feature>
<evidence type="ECO:0000256" key="4">
    <source>
        <dbReference type="ARBA" id="ARBA00022857"/>
    </source>
</evidence>
<comment type="similarity">
    <text evidence="8">Belongs to the short-chain dehydrogenases/reductases (SDR) family. 17-beta-HSD 3 subfamily.</text>
</comment>
<evidence type="ECO:0000256" key="1">
    <source>
        <dbReference type="ARBA" id="ARBA00005194"/>
    </source>
</evidence>
<dbReference type="GO" id="GO:0005783">
    <property type="term" value="C:endoplasmic reticulum"/>
    <property type="evidence" value="ECO:0007669"/>
    <property type="project" value="TreeGrafter"/>
</dbReference>
<protein>
    <submittedName>
        <fullName evidence="9">Uncharacterized protein</fullName>
    </submittedName>
</protein>
<dbReference type="PROSITE" id="PS00061">
    <property type="entry name" value="ADH_SHORT"/>
    <property type="match status" value="1"/>
</dbReference>
<evidence type="ECO:0000256" key="7">
    <source>
        <dbReference type="ARBA" id="ARBA00023160"/>
    </source>
</evidence>